<keyword evidence="3" id="KW-1185">Reference proteome</keyword>
<reference evidence="2 3" key="1">
    <citation type="submission" date="2019-03" db="EMBL/GenBank/DDBJ databases">
        <title>Draft genome sequence data and analysis of a Fermenting Bacterium, Soehngenia longevitae strain 1933PT, isolated from petroleum reservoir in Azerbaijan.</title>
        <authorList>
            <person name="Grouzdev D.S."/>
            <person name="Bidzhieva S.K."/>
            <person name="Sokolova D.S."/>
            <person name="Tourova T.P."/>
            <person name="Poltaraus A.B."/>
            <person name="Nazina T.N."/>
        </authorList>
    </citation>
    <scope>NUCLEOTIDE SEQUENCE [LARGE SCALE GENOMIC DNA]</scope>
    <source>
        <strain evidence="2 3">1933P</strain>
    </source>
</reference>
<dbReference type="EMBL" id="SRIB01000002">
    <property type="protein sequence ID" value="TFZ41321.1"/>
    <property type="molecule type" value="Genomic_DNA"/>
</dbReference>
<organism evidence="2 3">
    <name type="scientific">Soehngenia longivitae</name>
    <dbReference type="NCBI Taxonomy" id="2562294"/>
    <lineage>
        <taxon>Bacteria</taxon>
        <taxon>Bacillati</taxon>
        <taxon>Bacillota</taxon>
        <taxon>Tissierellia</taxon>
        <taxon>Tissierellales</taxon>
        <taxon>Tissierellaceae</taxon>
        <taxon>Soehngenia</taxon>
    </lineage>
</organism>
<evidence type="ECO:0000313" key="2">
    <source>
        <dbReference type="EMBL" id="TFZ41321.1"/>
    </source>
</evidence>
<evidence type="ECO:0000256" key="1">
    <source>
        <dbReference type="SAM" id="Phobius"/>
    </source>
</evidence>
<comment type="caution">
    <text evidence="2">The sequence shown here is derived from an EMBL/GenBank/DDBJ whole genome shotgun (WGS) entry which is preliminary data.</text>
</comment>
<keyword evidence="1" id="KW-0472">Membrane</keyword>
<evidence type="ECO:0000313" key="3">
    <source>
        <dbReference type="Proteomes" id="UP000298381"/>
    </source>
</evidence>
<sequence>MKEKLKTLLIIILVLNSIVLIYKFSTANKIEQKNTENLAITQDYTYTPLDILVPNKAYLKTSDSKIFTIYDVTSEKFFDTAMNTLSEILSKSTLKINEVDEDNKELKFPDIVFCYPYEINLNLLLKAYDIEEVNPKIDTIKSISSFGIYLYDGEYSLLLSNKDKDYLIQDDDFDMSNMIVRFKKVIDKNNLNEVNLTNLDLSQMKKNLLVHDEIMMKMPITYVSNEVVLINMEEKDKLAERFFGVDKYYIRQIKEDNGSVIYFYNSNVLKINPNGLVSYYSPLKNDENERNLFLSLNTAVNFITKNSLFPYEFTLDEIIPIEAGKNKGYKFILSYKDNGIKTFVKNKESSHDIVIEVFNNEVRNFKQIFKLKEQLSYTSYEDNSSMLSYSEIIDKNYDYLKAQFIENKEINDKDKITKQEVISEITDAYPAYFDPNLKLKNERLIPVWAIEAFGKNYLFNVYNGVLMYVD</sequence>
<dbReference type="Gene3D" id="3.30.310.160">
    <property type="entry name" value="YycH protein, domain 2"/>
    <property type="match status" value="1"/>
</dbReference>
<keyword evidence="1" id="KW-1133">Transmembrane helix</keyword>
<dbReference type="InterPro" id="IPR042274">
    <property type="entry name" value="YycH/YycI_2"/>
</dbReference>
<evidence type="ECO:0008006" key="4">
    <source>
        <dbReference type="Google" id="ProtNLM"/>
    </source>
</evidence>
<dbReference type="AlphaFoldDB" id="A0A4Z0D8S3"/>
<dbReference type="Proteomes" id="UP000298381">
    <property type="component" value="Unassembled WGS sequence"/>
</dbReference>
<gene>
    <name evidence="2" type="ORF">E4100_01725</name>
</gene>
<feature type="transmembrane region" description="Helical" evidence="1">
    <location>
        <begin position="7"/>
        <end position="25"/>
    </location>
</feature>
<protein>
    <recommendedName>
        <fullName evidence="4">Regulatory protein YycH domain-containing protein</fullName>
    </recommendedName>
</protein>
<accession>A0A4Z0D8S3</accession>
<name>A0A4Z0D8S3_9FIRM</name>
<keyword evidence="1" id="KW-0812">Transmembrane</keyword>
<dbReference type="OrthoDB" id="1696612at2"/>
<dbReference type="RefSeq" id="WP_135270240.1">
    <property type="nucleotide sequence ID" value="NZ_SRIB01000002.1"/>
</dbReference>
<proteinExistence type="predicted"/>